<dbReference type="SUPFAM" id="SSF54975">
    <property type="entry name" value="Acylphosphatase/BLUF domain-like"/>
    <property type="match status" value="1"/>
</dbReference>
<organism evidence="8 9">
    <name type="scientific">Plesiocystis pacifica SIR-1</name>
    <dbReference type="NCBI Taxonomy" id="391625"/>
    <lineage>
        <taxon>Bacteria</taxon>
        <taxon>Pseudomonadati</taxon>
        <taxon>Myxococcota</taxon>
        <taxon>Polyangia</taxon>
        <taxon>Nannocystales</taxon>
        <taxon>Nannocystaceae</taxon>
        <taxon>Plesiocystis</taxon>
    </lineage>
</organism>
<dbReference type="GO" id="GO:0003998">
    <property type="term" value="F:acylphosphatase activity"/>
    <property type="evidence" value="ECO:0007669"/>
    <property type="project" value="UniProtKB-EC"/>
</dbReference>
<dbReference type="PROSITE" id="PS51160">
    <property type="entry name" value="ACYLPHOSPHATASE_3"/>
    <property type="match status" value="1"/>
</dbReference>
<dbReference type="EC" id="3.6.1.7" evidence="2 4"/>
<dbReference type="AlphaFoldDB" id="A6GER2"/>
<evidence type="ECO:0000256" key="4">
    <source>
        <dbReference type="PROSITE-ProRule" id="PRU00520"/>
    </source>
</evidence>
<dbReference type="RefSeq" id="WP_006975202.1">
    <property type="nucleotide sequence ID" value="NZ_ABCS01000085.1"/>
</dbReference>
<dbReference type="PROSITE" id="PS00151">
    <property type="entry name" value="ACYLPHOSPHATASE_2"/>
    <property type="match status" value="1"/>
</dbReference>
<feature type="active site" evidence="4">
    <location>
        <position position="40"/>
    </location>
</feature>
<comment type="similarity">
    <text evidence="1 6">Belongs to the acylphosphatase family.</text>
</comment>
<dbReference type="InterPro" id="IPR001792">
    <property type="entry name" value="Acylphosphatase-like_dom"/>
</dbReference>
<feature type="active site" evidence="4">
    <location>
        <position position="22"/>
    </location>
</feature>
<dbReference type="Proteomes" id="UP000005801">
    <property type="component" value="Unassembled WGS sequence"/>
</dbReference>
<comment type="catalytic activity">
    <reaction evidence="3 4 5">
        <text>an acyl phosphate + H2O = a carboxylate + phosphate + H(+)</text>
        <dbReference type="Rhea" id="RHEA:14965"/>
        <dbReference type="ChEBI" id="CHEBI:15377"/>
        <dbReference type="ChEBI" id="CHEBI:15378"/>
        <dbReference type="ChEBI" id="CHEBI:29067"/>
        <dbReference type="ChEBI" id="CHEBI:43474"/>
        <dbReference type="ChEBI" id="CHEBI:59918"/>
        <dbReference type="EC" id="3.6.1.7"/>
    </reaction>
</comment>
<protein>
    <recommendedName>
        <fullName evidence="2 4">Acylphosphatase</fullName>
        <ecNumber evidence="2 4">3.6.1.7</ecNumber>
    </recommendedName>
</protein>
<dbReference type="STRING" id="391625.PPSIR1_13410"/>
<dbReference type="EMBL" id="ABCS01000085">
    <property type="protein sequence ID" value="EDM75645.1"/>
    <property type="molecule type" value="Genomic_DNA"/>
</dbReference>
<dbReference type="NCBIfam" id="NF011013">
    <property type="entry name" value="PRK14441.1"/>
    <property type="match status" value="1"/>
</dbReference>
<dbReference type="PRINTS" id="PR00112">
    <property type="entry name" value="ACYLPHPHTASE"/>
</dbReference>
<feature type="domain" description="Acylphosphatase-like" evidence="7">
    <location>
        <begin position="7"/>
        <end position="94"/>
    </location>
</feature>
<evidence type="ECO:0000313" key="9">
    <source>
        <dbReference type="Proteomes" id="UP000005801"/>
    </source>
</evidence>
<dbReference type="PANTHER" id="PTHR47268:SF4">
    <property type="entry name" value="ACYLPHOSPHATASE"/>
    <property type="match status" value="1"/>
</dbReference>
<dbReference type="PANTHER" id="PTHR47268">
    <property type="entry name" value="ACYLPHOSPHATASE"/>
    <property type="match status" value="1"/>
</dbReference>
<dbReference type="OrthoDB" id="5295388at2"/>
<evidence type="ECO:0000256" key="6">
    <source>
        <dbReference type="RuleBase" id="RU004168"/>
    </source>
</evidence>
<evidence type="ECO:0000256" key="3">
    <source>
        <dbReference type="ARBA" id="ARBA00047645"/>
    </source>
</evidence>
<dbReference type="Pfam" id="PF00708">
    <property type="entry name" value="Acylphosphatase"/>
    <property type="match status" value="1"/>
</dbReference>
<dbReference type="InterPro" id="IPR036046">
    <property type="entry name" value="Acylphosphatase-like_dom_sf"/>
</dbReference>
<evidence type="ECO:0000313" key="8">
    <source>
        <dbReference type="EMBL" id="EDM75645.1"/>
    </source>
</evidence>
<dbReference type="Gene3D" id="3.30.70.100">
    <property type="match status" value="1"/>
</dbReference>
<evidence type="ECO:0000256" key="1">
    <source>
        <dbReference type="ARBA" id="ARBA00005614"/>
    </source>
</evidence>
<keyword evidence="9" id="KW-1185">Reference proteome</keyword>
<keyword evidence="4 5" id="KW-0378">Hydrolase</keyword>
<evidence type="ECO:0000256" key="5">
    <source>
        <dbReference type="RuleBase" id="RU000553"/>
    </source>
</evidence>
<gene>
    <name evidence="8" type="ORF">PPSIR1_13410</name>
</gene>
<comment type="caution">
    <text evidence="8">The sequence shown here is derived from an EMBL/GenBank/DDBJ whole genome shotgun (WGS) entry which is preliminary data.</text>
</comment>
<reference evidence="8 9" key="1">
    <citation type="submission" date="2007-06" db="EMBL/GenBank/DDBJ databases">
        <authorList>
            <person name="Shimkets L."/>
            <person name="Ferriera S."/>
            <person name="Johnson J."/>
            <person name="Kravitz S."/>
            <person name="Beeson K."/>
            <person name="Sutton G."/>
            <person name="Rogers Y.-H."/>
            <person name="Friedman R."/>
            <person name="Frazier M."/>
            <person name="Venter J.C."/>
        </authorList>
    </citation>
    <scope>NUCLEOTIDE SEQUENCE [LARGE SCALE GENOMIC DNA]</scope>
    <source>
        <strain evidence="8 9">SIR-1</strain>
    </source>
</reference>
<dbReference type="eggNOG" id="COG1254">
    <property type="taxonomic scope" value="Bacteria"/>
</dbReference>
<accession>A6GER2</accession>
<evidence type="ECO:0000256" key="2">
    <source>
        <dbReference type="ARBA" id="ARBA00012150"/>
    </source>
</evidence>
<dbReference type="InterPro" id="IPR020456">
    <property type="entry name" value="Acylphosphatase"/>
</dbReference>
<dbReference type="PROSITE" id="PS00150">
    <property type="entry name" value="ACYLPHOSPHATASE_1"/>
    <property type="match status" value="1"/>
</dbReference>
<proteinExistence type="inferred from homology"/>
<evidence type="ECO:0000259" key="7">
    <source>
        <dbReference type="PROSITE" id="PS51160"/>
    </source>
</evidence>
<sequence>MTASHLRLRALVSGRVQGVYFRASTRERARELGLVGWVRNLPDGRVELCAEGPRPALEALERWCHQGPPAARVDGLEARWADATGEFARFEVWR</sequence>
<dbReference type="InterPro" id="IPR017968">
    <property type="entry name" value="Acylphosphatase_CS"/>
</dbReference>
<name>A6GER2_9BACT</name>